<organism evidence="1">
    <name type="scientific">viral metagenome</name>
    <dbReference type="NCBI Taxonomy" id="1070528"/>
    <lineage>
        <taxon>unclassified sequences</taxon>
        <taxon>metagenomes</taxon>
        <taxon>organismal metagenomes</taxon>
    </lineage>
</organism>
<sequence length="231" mass="24276">MATDTSFGEVRKFEDFLVTAVADLPEIDIKALAGGTTEVTAGADGLLRIAGDGTDDEACGAVSFGVIGWMAGDAYLKMEARIYISAITDYKIFVGFGGSIASSAETSFSATSDVVTIDTMANGIGLLWDGDQTTDRLWAVAGATDVVTVNKGLDVIYNPVATTFTTLGCYLSLDRKSAVFYVDGTEVYRIDSDTVLVAAVGLVPGVWVYDQGTATNIDVDYLYGAKGRSSD</sequence>
<name>A0A6M3IH31_9ZZZZ</name>
<reference evidence="1" key="1">
    <citation type="submission" date="2020-03" db="EMBL/GenBank/DDBJ databases">
        <title>The deep terrestrial virosphere.</title>
        <authorList>
            <person name="Holmfeldt K."/>
            <person name="Nilsson E."/>
            <person name="Simone D."/>
            <person name="Lopez-Fernandez M."/>
            <person name="Wu X."/>
            <person name="de Brujin I."/>
            <person name="Lundin D."/>
            <person name="Andersson A."/>
            <person name="Bertilsson S."/>
            <person name="Dopson M."/>
        </authorList>
    </citation>
    <scope>NUCLEOTIDE SEQUENCE</scope>
    <source>
        <strain evidence="1">MM415B01854</strain>
    </source>
</reference>
<accession>A0A6M3IH31</accession>
<dbReference type="AlphaFoldDB" id="A0A6M3IH31"/>
<dbReference type="EMBL" id="MT141217">
    <property type="protein sequence ID" value="QJA56418.1"/>
    <property type="molecule type" value="Genomic_DNA"/>
</dbReference>
<gene>
    <name evidence="1" type="ORF">MM415B01854_0010</name>
</gene>
<evidence type="ECO:0000313" key="1">
    <source>
        <dbReference type="EMBL" id="QJA56418.1"/>
    </source>
</evidence>
<protein>
    <submittedName>
        <fullName evidence="1">Uncharacterized protein</fullName>
    </submittedName>
</protein>
<proteinExistence type="predicted"/>